<dbReference type="Pfam" id="PF00102">
    <property type="entry name" value="Y_phosphatase"/>
    <property type="match status" value="2"/>
</dbReference>
<dbReference type="GO" id="GO:0009653">
    <property type="term" value="P:anatomical structure morphogenesis"/>
    <property type="evidence" value="ECO:0007669"/>
    <property type="project" value="UniProtKB-ARBA"/>
</dbReference>
<name>A0AAV1IXY1_9NEOP</name>
<feature type="compositionally biased region" description="Polar residues" evidence="1">
    <location>
        <begin position="797"/>
        <end position="808"/>
    </location>
</feature>
<dbReference type="PRINTS" id="PR00700">
    <property type="entry name" value="PRTYPHPHTASE"/>
</dbReference>
<feature type="compositionally biased region" description="Acidic residues" evidence="1">
    <location>
        <begin position="347"/>
        <end position="356"/>
    </location>
</feature>
<evidence type="ECO:0000313" key="6">
    <source>
        <dbReference type="EMBL" id="CAK1541993.1"/>
    </source>
</evidence>
<sequence length="1569" mass="174390">MESPVRIILGAALVVNILLLSSTNVRGHTLNHETTPAPNDDKISTNTTWVSRNRSKLPNVALNELHKDASSEENTEKNAKYKDRGRVKFNIQSKSSTQSSLRRRPSTVASNLVIVTPTPEVKKPLEIIDSMHNYKKTKLPFSSTTESIASKTESEVEDRDQNGEIDSYERYTSSKFSDTSFYTFPTYGEGDLIKKQKQRSTSKERIRDYTLSFEDFSSYPEKTYNTHDDPYKSDSFFDFDTELTTPRSDFFDKKYHEVSSSIVKNLDSIKAKISPPPNATNVQTFVEKLSNDTPSNKTRLIIKNTKEIHLMDNDSAGTDTKGLSDVHGTSIYYEMSVLSTESYNITDDSEDDDCDNDTSPSETTQSTPLKEELASIAATQLPLVEISTPSIQRHDNEIGSTIASYFLSGTIPPSTLNTGSLVPLSFQNSIFASEKPTPLTTMSTSEKPKTSFISTNRNRNYSKRLNLTGMKETANNVVTQRDQVSPNLVYRQNTRRFHYTTPKIKPVWMAPRRNTTKVLQTRPPITIYSEHFDIKNKYSTQEPTPLSKVLTTSSSDIDPVVQSDFESDTGKRVVHSHSFVDNTIPSLWKRGSTKYSAISSTSTTTTSTTTTTTTTEVPSTIATSTSDLEIPPTLTAWALASLRSPPPLGKSGNGTSSMPKNDDENELQNVGEIVEKKHATTSSTTITSSTIPNQDYISKNITEIIQNKLPWKPFLSSTLTSESVRKENISETIPAESKVSLQSREEVSSYKHIDTNAPSDKGEIDESQSSWVASTVQFGNSLLTDTNKKTSKDTALPSAQPTKSTGFESITKLPADMTTPSDDTITDPDEQNEIATDPSKVTSTDYEITTIRFSYVPTEKVLDNVENEPTTDWYYAGPLRSKPTTTIEDVPITTYRPKYYSTTNDVEKTTDYDTTVQAEVSTQTIEQSTEEESKTTTAEITKNITTDPIKETVTTELPVTTLSSSSSTTTTTTIKPTTELIKTTTQEDPTTVETTSIVVTIATEINTDTTDVTEVSMVTSSELATETQKPSQENIDYNEVITQNAKSPVTTDTTTIVETTTEKIEEIITTEEVKQTEIPDVTTKELIQEITTESTDDTSKTVNDLEDLTSYGGEMTTEASSRVLEEAGSGAAIAIAVSTIGVIALVLLIGLLVVVRRRGRRGVYAQRCTPVSLDAYSLDSVSVGHRKGNQRLRASKRSYGNPAYDDEVTSHPMNYAALANFALDMDSITAEFSEIPSVTVRPEEVPPGCEDKNRYSNVLPLPETRVPLKRIGNDSTTEYINANYITGPGNIKNYYIACQAPLSNTVVDFWRMIWEQNSRLVVMLTEYMENGVEKCYEYLPPSEISDNRRTFGEYQIILKKREQRDKYAISCVQLINLSTRTWREVTHLWYFWPAKGVPDDYESVIDFLSEMRSYMKMSQTAKEYDEEGLEVIYEDQNRSSYNNLSKLRSDENSSGNGMNVYSPAKAEELLRRGYATNGTLGRMKTASEIEGVRPCVVVCASGAGRSAALIAADICSRALAAGSADLPRAVRALRTQRPHSISNRHHYIFLYKLLSEYGNRLMGGGVDTI</sequence>
<feature type="compositionally biased region" description="Polar residues" evidence="1">
    <location>
        <begin position="358"/>
        <end position="368"/>
    </location>
</feature>
<dbReference type="SMART" id="SM00404">
    <property type="entry name" value="PTPc_motif"/>
    <property type="match status" value="1"/>
</dbReference>
<protein>
    <submittedName>
        <fullName evidence="6">Uncharacterized protein</fullName>
    </submittedName>
</protein>
<evidence type="ECO:0000256" key="2">
    <source>
        <dbReference type="SAM" id="Phobius"/>
    </source>
</evidence>
<feature type="compositionally biased region" description="Basic and acidic residues" evidence="1">
    <location>
        <begin position="66"/>
        <end position="86"/>
    </location>
</feature>
<dbReference type="CDD" id="cd00047">
    <property type="entry name" value="PTPc"/>
    <property type="match status" value="1"/>
</dbReference>
<dbReference type="PANTHER" id="PTHR19134">
    <property type="entry name" value="RECEPTOR-TYPE TYROSINE-PROTEIN PHOSPHATASE"/>
    <property type="match status" value="1"/>
</dbReference>
<comment type="caution">
    <text evidence="6">The sequence shown here is derived from an EMBL/GenBank/DDBJ whole genome shotgun (WGS) entry which is preliminary data.</text>
</comment>
<gene>
    <name evidence="6" type="ORF">LNINA_LOCUS1933</name>
</gene>
<dbReference type="InterPro" id="IPR029021">
    <property type="entry name" value="Prot-tyrosine_phosphatase-like"/>
</dbReference>
<feature type="signal peptide" evidence="3">
    <location>
        <begin position="1"/>
        <end position="27"/>
    </location>
</feature>
<dbReference type="GO" id="GO:0004725">
    <property type="term" value="F:protein tyrosine phosphatase activity"/>
    <property type="evidence" value="ECO:0007669"/>
    <property type="project" value="InterPro"/>
</dbReference>
<dbReference type="SUPFAM" id="SSF52799">
    <property type="entry name" value="(Phosphotyrosine protein) phosphatases II"/>
    <property type="match status" value="1"/>
</dbReference>
<feature type="compositionally biased region" description="Basic and acidic residues" evidence="1">
    <location>
        <begin position="743"/>
        <end position="764"/>
    </location>
</feature>
<feature type="domain" description="Tyrosine specific protein phosphatases" evidence="5">
    <location>
        <begin position="1490"/>
        <end position="1548"/>
    </location>
</feature>
<feature type="region of interest" description="Disordered" evidence="1">
    <location>
        <begin position="642"/>
        <end position="664"/>
    </location>
</feature>
<keyword evidence="3" id="KW-0732">Signal</keyword>
<dbReference type="PROSITE" id="PS50056">
    <property type="entry name" value="TYR_PHOSPHATASE_2"/>
    <property type="match status" value="1"/>
</dbReference>
<reference evidence="6 7" key="1">
    <citation type="submission" date="2023-11" db="EMBL/GenBank/DDBJ databases">
        <authorList>
            <person name="Okamura Y."/>
        </authorList>
    </citation>
    <scope>NUCLEOTIDE SEQUENCE [LARGE SCALE GENOMIC DNA]</scope>
</reference>
<dbReference type="InterPro" id="IPR003595">
    <property type="entry name" value="Tyr_Pase_cat"/>
</dbReference>
<feature type="chain" id="PRO_5043965206" evidence="3">
    <location>
        <begin position="28"/>
        <end position="1569"/>
    </location>
</feature>
<feature type="domain" description="Tyrosine-protein phosphatase" evidence="4">
    <location>
        <begin position="1251"/>
        <end position="1557"/>
    </location>
</feature>
<keyword evidence="2" id="KW-0812">Transmembrane</keyword>
<evidence type="ECO:0000313" key="7">
    <source>
        <dbReference type="Proteomes" id="UP001497472"/>
    </source>
</evidence>
<accession>A0AAV1IXY1</accession>
<keyword evidence="2" id="KW-0472">Membrane</keyword>
<evidence type="ECO:0000259" key="4">
    <source>
        <dbReference type="PROSITE" id="PS50055"/>
    </source>
</evidence>
<dbReference type="Gene3D" id="3.90.190.10">
    <property type="entry name" value="Protein tyrosine phosphatase superfamily"/>
    <property type="match status" value="1"/>
</dbReference>
<dbReference type="InterPro" id="IPR000387">
    <property type="entry name" value="Tyr_Pase_dom"/>
</dbReference>
<dbReference type="Proteomes" id="UP001497472">
    <property type="component" value="Unassembled WGS sequence"/>
</dbReference>
<feature type="transmembrane region" description="Helical" evidence="2">
    <location>
        <begin position="1131"/>
        <end position="1155"/>
    </location>
</feature>
<evidence type="ECO:0000256" key="1">
    <source>
        <dbReference type="SAM" id="MobiDB-lite"/>
    </source>
</evidence>
<dbReference type="SMART" id="SM00194">
    <property type="entry name" value="PTPc"/>
    <property type="match status" value="1"/>
</dbReference>
<keyword evidence="2" id="KW-1133">Transmembrane helix</keyword>
<keyword evidence="7" id="KW-1185">Reference proteome</keyword>
<dbReference type="PANTHER" id="PTHR19134:SF544">
    <property type="entry name" value="IP14232P"/>
    <property type="match status" value="1"/>
</dbReference>
<dbReference type="EMBL" id="CAVLEF010000003">
    <property type="protein sequence ID" value="CAK1541993.1"/>
    <property type="molecule type" value="Genomic_DNA"/>
</dbReference>
<evidence type="ECO:0000256" key="3">
    <source>
        <dbReference type="SAM" id="SignalP"/>
    </source>
</evidence>
<feature type="region of interest" description="Disordered" evidence="1">
    <location>
        <begin position="66"/>
        <end position="104"/>
    </location>
</feature>
<dbReference type="InterPro" id="IPR050348">
    <property type="entry name" value="Protein-Tyr_Phosphatase"/>
</dbReference>
<proteinExistence type="predicted"/>
<feature type="compositionally biased region" description="Polar residues" evidence="1">
    <location>
        <begin position="90"/>
        <end position="100"/>
    </location>
</feature>
<dbReference type="GO" id="GO:0048666">
    <property type="term" value="P:neuron development"/>
    <property type="evidence" value="ECO:0007669"/>
    <property type="project" value="UniProtKB-ARBA"/>
</dbReference>
<feature type="region of interest" description="Disordered" evidence="1">
    <location>
        <begin position="784"/>
        <end position="841"/>
    </location>
</feature>
<organism evidence="6 7">
    <name type="scientific">Leptosia nina</name>
    <dbReference type="NCBI Taxonomy" id="320188"/>
    <lineage>
        <taxon>Eukaryota</taxon>
        <taxon>Metazoa</taxon>
        <taxon>Ecdysozoa</taxon>
        <taxon>Arthropoda</taxon>
        <taxon>Hexapoda</taxon>
        <taxon>Insecta</taxon>
        <taxon>Pterygota</taxon>
        <taxon>Neoptera</taxon>
        <taxon>Endopterygota</taxon>
        <taxon>Lepidoptera</taxon>
        <taxon>Glossata</taxon>
        <taxon>Ditrysia</taxon>
        <taxon>Papilionoidea</taxon>
        <taxon>Pieridae</taxon>
        <taxon>Pierinae</taxon>
        <taxon>Leptosia</taxon>
    </lineage>
</organism>
<evidence type="ECO:0000259" key="5">
    <source>
        <dbReference type="PROSITE" id="PS50056"/>
    </source>
</evidence>
<dbReference type="InterPro" id="IPR000242">
    <property type="entry name" value="PTP_cat"/>
</dbReference>
<dbReference type="PROSITE" id="PS50055">
    <property type="entry name" value="TYR_PHOSPHATASE_PTP"/>
    <property type="match status" value="1"/>
</dbReference>
<feature type="region of interest" description="Disordered" evidence="1">
    <location>
        <begin position="344"/>
        <end position="369"/>
    </location>
</feature>
<feature type="region of interest" description="Disordered" evidence="1">
    <location>
        <begin position="743"/>
        <end position="768"/>
    </location>
</feature>